<evidence type="ECO:0000313" key="16">
    <source>
        <dbReference type="Proteomes" id="UP001501011"/>
    </source>
</evidence>
<dbReference type="InterPro" id="IPR037066">
    <property type="entry name" value="Plug_dom_sf"/>
</dbReference>
<evidence type="ECO:0000256" key="1">
    <source>
        <dbReference type="ARBA" id="ARBA00004571"/>
    </source>
</evidence>
<keyword evidence="4 9" id="KW-0812">Transmembrane</keyword>
<keyword evidence="6 10" id="KW-0798">TonB box</keyword>
<dbReference type="Gene3D" id="2.40.170.20">
    <property type="entry name" value="TonB-dependent receptor, beta-barrel domain"/>
    <property type="match status" value="1"/>
</dbReference>
<evidence type="ECO:0000256" key="12">
    <source>
        <dbReference type="SAM" id="SignalP"/>
    </source>
</evidence>
<evidence type="ECO:0000256" key="6">
    <source>
        <dbReference type="ARBA" id="ARBA00023077"/>
    </source>
</evidence>
<dbReference type="PANTHER" id="PTHR47234:SF3">
    <property type="entry name" value="SECRETIN_TONB SHORT N-TERMINAL DOMAIN-CONTAINING PROTEIN"/>
    <property type="match status" value="1"/>
</dbReference>
<evidence type="ECO:0000256" key="7">
    <source>
        <dbReference type="ARBA" id="ARBA00023136"/>
    </source>
</evidence>
<dbReference type="Pfam" id="PF07715">
    <property type="entry name" value="Plug"/>
    <property type="match status" value="1"/>
</dbReference>
<proteinExistence type="inferred from homology"/>
<keyword evidence="2 9" id="KW-0813">Transport</keyword>
<dbReference type="EMBL" id="BAABFV010000001">
    <property type="protein sequence ID" value="GAA4358200.1"/>
    <property type="molecule type" value="Genomic_DNA"/>
</dbReference>
<evidence type="ECO:0000259" key="14">
    <source>
        <dbReference type="Pfam" id="PF07715"/>
    </source>
</evidence>
<evidence type="ECO:0000256" key="5">
    <source>
        <dbReference type="ARBA" id="ARBA00022729"/>
    </source>
</evidence>
<feature type="signal peptide" evidence="12">
    <location>
        <begin position="1"/>
        <end position="24"/>
    </location>
</feature>
<keyword evidence="7 9" id="KW-0472">Membrane</keyword>
<evidence type="ECO:0000256" key="11">
    <source>
        <dbReference type="RuleBase" id="RU003357"/>
    </source>
</evidence>
<comment type="similarity">
    <text evidence="9 11">Belongs to the TonB-dependent receptor family.</text>
</comment>
<evidence type="ECO:0000256" key="4">
    <source>
        <dbReference type="ARBA" id="ARBA00022692"/>
    </source>
</evidence>
<name>A0ABP8IG35_9GAMM</name>
<accession>A0ABP8IG35</accession>
<dbReference type="SUPFAM" id="SSF56935">
    <property type="entry name" value="Porins"/>
    <property type="match status" value="1"/>
</dbReference>
<dbReference type="InterPro" id="IPR000531">
    <property type="entry name" value="Beta-barrel_TonB"/>
</dbReference>
<dbReference type="Gene3D" id="2.170.130.10">
    <property type="entry name" value="TonB-dependent receptor, plug domain"/>
    <property type="match status" value="1"/>
</dbReference>
<dbReference type="InterPro" id="IPR012910">
    <property type="entry name" value="Plug_dom"/>
</dbReference>
<comment type="caution">
    <text evidence="15">The sequence shown here is derived from an EMBL/GenBank/DDBJ whole genome shotgun (WGS) entry which is preliminary data.</text>
</comment>
<dbReference type="InterPro" id="IPR010916">
    <property type="entry name" value="TonB_box_CS"/>
</dbReference>
<dbReference type="PROSITE" id="PS52016">
    <property type="entry name" value="TONB_DEPENDENT_REC_3"/>
    <property type="match status" value="1"/>
</dbReference>
<keyword evidence="15" id="KW-0675">Receptor</keyword>
<gene>
    <name evidence="15" type="ORF">GCM10023151_07990</name>
</gene>
<evidence type="ECO:0000259" key="13">
    <source>
        <dbReference type="Pfam" id="PF00593"/>
    </source>
</evidence>
<dbReference type="RefSeq" id="WP_345291906.1">
    <property type="nucleotide sequence ID" value="NZ_BAABFV010000001.1"/>
</dbReference>
<keyword evidence="16" id="KW-1185">Reference proteome</keyword>
<evidence type="ECO:0000256" key="3">
    <source>
        <dbReference type="ARBA" id="ARBA00022452"/>
    </source>
</evidence>
<keyword evidence="3 9" id="KW-1134">Transmembrane beta strand</keyword>
<feature type="domain" description="TonB-dependent receptor plug" evidence="14">
    <location>
        <begin position="55"/>
        <end position="176"/>
    </location>
</feature>
<dbReference type="PANTHER" id="PTHR47234">
    <property type="match status" value="1"/>
</dbReference>
<keyword evidence="8 9" id="KW-0998">Cell outer membrane</keyword>
<dbReference type="InterPro" id="IPR039426">
    <property type="entry name" value="TonB-dep_rcpt-like"/>
</dbReference>
<evidence type="ECO:0000313" key="15">
    <source>
        <dbReference type="EMBL" id="GAA4358200.1"/>
    </source>
</evidence>
<feature type="chain" id="PRO_5045196789" evidence="12">
    <location>
        <begin position="25"/>
        <end position="856"/>
    </location>
</feature>
<feature type="short sequence motif" description="TonB box" evidence="10">
    <location>
        <begin position="42"/>
        <end position="48"/>
    </location>
</feature>
<sequence>MKKTIIHAAVVATLAASYSTSVQSAEDAKAAQGKEESKKAETMIVTGTRVSGRTIEDTAVPVDIITSEIILESGASEVGELLQKLAPSFNFSRTTVSDGTDIIRPATLRGLGPDQVLILVNGKRRHSQAWVNIQQTIGRGSAGTDINSIPVSAIEHIEVLRDGAAAQYGSDAIAGVINIILKGGGAGTTLSGKWGETKQGDGQVNQVSANSTIELGDTGFLNLTAEFRDRGATNRAGISNRKDRVIMRLGDSSSENKYLFFNGEAGIAYFFGGVSNRSGQSGGFYRFEDRADRNVPQVYPDGFLPLQNTTVKDTSLAFGIRNFIGDSSWEYDISAVYGDNQFSFAASNSLNASIAAEYLQNNPGATDADIRANAGPTSADSGNINFTQRTYNFDLNGALDWGWYDDIYLATGLEYREEDYGIRAGDLVSYSCGYTGDTNNPFPSVIDPSVAAACGMQGFPGYSPEIAASSQRERDNYAVYLDVETNLSDNFLLGVATRYEDFSDAGDATTGKVSARWDVTESLGLRGAVSTGFRAPSLAQRSFTTVFTDVDGTELSQTFHAPEGSVFASAYGVDQLEHESSENISLGMVYSPGNGLSVSLDAYQIDIEDRIVLGGGLNGQNADANGNPVVNQEALDFLNANGYNKGQFFSNAIDTETFGADLVLTYDWATDQWGDFTFTWLTHYNRTEIKEINAPEGVLPETLFSQAQVDNVETGQPRQRLLLGLDWDINNWSTSLKVNRYGKVKTSFFTCQGLGIPTENPDVCNGALGIDPSPAVRSSAKWLADLEVRYNFDNGVKLTIGGNNITDQYPDRLPDNAVHRFISDAPEFGNYIYPWESTPFGINGAFYYVKLDYSIQ</sequence>
<dbReference type="Proteomes" id="UP001501011">
    <property type="component" value="Unassembled WGS sequence"/>
</dbReference>
<evidence type="ECO:0000256" key="2">
    <source>
        <dbReference type="ARBA" id="ARBA00022448"/>
    </source>
</evidence>
<evidence type="ECO:0000256" key="9">
    <source>
        <dbReference type="PROSITE-ProRule" id="PRU01360"/>
    </source>
</evidence>
<feature type="domain" description="TonB-dependent receptor-like beta-barrel" evidence="13">
    <location>
        <begin position="275"/>
        <end position="805"/>
    </location>
</feature>
<dbReference type="Pfam" id="PF00593">
    <property type="entry name" value="TonB_dep_Rec_b-barrel"/>
    <property type="match status" value="1"/>
</dbReference>
<dbReference type="InterPro" id="IPR036942">
    <property type="entry name" value="Beta-barrel_TonB_sf"/>
</dbReference>
<evidence type="ECO:0000256" key="8">
    <source>
        <dbReference type="ARBA" id="ARBA00023237"/>
    </source>
</evidence>
<comment type="subcellular location">
    <subcellularLocation>
        <location evidence="1 9">Cell outer membrane</location>
        <topology evidence="1 9">Multi-pass membrane protein</topology>
    </subcellularLocation>
</comment>
<keyword evidence="5 12" id="KW-0732">Signal</keyword>
<reference evidence="16" key="1">
    <citation type="journal article" date="2019" name="Int. J. Syst. Evol. Microbiol.">
        <title>The Global Catalogue of Microorganisms (GCM) 10K type strain sequencing project: providing services to taxonomists for standard genome sequencing and annotation.</title>
        <authorList>
            <consortium name="The Broad Institute Genomics Platform"/>
            <consortium name="The Broad Institute Genome Sequencing Center for Infectious Disease"/>
            <person name="Wu L."/>
            <person name="Ma J."/>
        </authorList>
    </citation>
    <scope>NUCLEOTIDE SEQUENCE [LARGE SCALE GENOMIC DNA]</scope>
    <source>
        <strain evidence="16">JCM 17728</strain>
    </source>
</reference>
<organism evidence="15 16">
    <name type="scientific">Kangiella marina</name>
    <dbReference type="NCBI Taxonomy" id="1079178"/>
    <lineage>
        <taxon>Bacteria</taxon>
        <taxon>Pseudomonadati</taxon>
        <taxon>Pseudomonadota</taxon>
        <taxon>Gammaproteobacteria</taxon>
        <taxon>Kangiellales</taxon>
        <taxon>Kangiellaceae</taxon>
        <taxon>Kangiella</taxon>
    </lineage>
</organism>
<dbReference type="CDD" id="cd01347">
    <property type="entry name" value="ligand_gated_channel"/>
    <property type="match status" value="1"/>
</dbReference>
<dbReference type="PROSITE" id="PS00430">
    <property type="entry name" value="TONB_DEPENDENT_REC_1"/>
    <property type="match status" value="1"/>
</dbReference>
<protein>
    <submittedName>
        <fullName evidence="15">TonB-dependent receptor</fullName>
    </submittedName>
</protein>
<evidence type="ECO:0000256" key="10">
    <source>
        <dbReference type="PROSITE-ProRule" id="PRU10143"/>
    </source>
</evidence>